<reference evidence="1 2" key="1">
    <citation type="journal article" date="2018" name="Sci. Rep.">
        <title>Genomic signatures of local adaptation to the degree of environmental predictability in rotifers.</title>
        <authorList>
            <person name="Franch-Gras L."/>
            <person name="Hahn C."/>
            <person name="Garcia-Roger E.M."/>
            <person name="Carmona M.J."/>
            <person name="Serra M."/>
            <person name="Gomez A."/>
        </authorList>
    </citation>
    <scope>NUCLEOTIDE SEQUENCE [LARGE SCALE GENOMIC DNA]</scope>
    <source>
        <strain evidence="1">HYR1</strain>
    </source>
</reference>
<dbReference type="EMBL" id="REGN01003395">
    <property type="protein sequence ID" value="RNA22828.1"/>
    <property type="molecule type" value="Genomic_DNA"/>
</dbReference>
<proteinExistence type="predicted"/>
<comment type="caution">
    <text evidence="1">The sequence shown here is derived from an EMBL/GenBank/DDBJ whole genome shotgun (WGS) entry which is preliminary data.</text>
</comment>
<accession>A0A3M7RHS5</accession>
<dbReference type="AlphaFoldDB" id="A0A3M7RHS5"/>
<evidence type="ECO:0000313" key="1">
    <source>
        <dbReference type="EMBL" id="RNA22828.1"/>
    </source>
</evidence>
<sequence>MYVEAGLEAVKGWSVDYRGHEIVPGRCNSSVRAGQLDSWTKRRFLGPLIALAGPWQAMDDISLVEASQLTSSSPFAIL</sequence>
<organism evidence="1 2">
    <name type="scientific">Brachionus plicatilis</name>
    <name type="common">Marine rotifer</name>
    <name type="synonym">Brachionus muelleri</name>
    <dbReference type="NCBI Taxonomy" id="10195"/>
    <lineage>
        <taxon>Eukaryota</taxon>
        <taxon>Metazoa</taxon>
        <taxon>Spiralia</taxon>
        <taxon>Gnathifera</taxon>
        <taxon>Rotifera</taxon>
        <taxon>Eurotatoria</taxon>
        <taxon>Monogononta</taxon>
        <taxon>Pseudotrocha</taxon>
        <taxon>Ploima</taxon>
        <taxon>Brachionidae</taxon>
        <taxon>Brachionus</taxon>
    </lineage>
</organism>
<evidence type="ECO:0000313" key="2">
    <source>
        <dbReference type="Proteomes" id="UP000276133"/>
    </source>
</evidence>
<keyword evidence="2" id="KW-1185">Reference proteome</keyword>
<gene>
    <name evidence="1" type="ORF">BpHYR1_016700</name>
</gene>
<name>A0A3M7RHS5_BRAPC</name>
<protein>
    <submittedName>
        <fullName evidence="1">Uncharacterized protein</fullName>
    </submittedName>
</protein>
<dbReference type="Proteomes" id="UP000276133">
    <property type="component" value="Unassembled WGS sequence"/>
</dbReference>